<organism evidence="1 2">
    <name type="scientific">Novipirellula aureliae</name>
    <dbReference type="NCBI Taxonomy" id="2527966"/>
    <lineage>
        <taxon>Bacteria</taxon>
        <taxon>Pseudomonadati</taxon>
        <taxon>Planctomycetota</taxon>
        <taxon>Planctomycetia</taxon>
        <taxon>Pirellulales</taxon>
        <taxon>Pirellulaceae</taxon>
        <taxon>Novipirellula</taxon>
    </lineage>
</organism>
<comment type="caution">
    <text evidence="1">The sequence shown here is derived from an EMBL/GenBank/DDBJ whole genome shotgun (WGS) entry which is preliminary data.</text>
</comment>
<dbReference type="EMBL" id="SJPY01000002">
    <property type="protein sequence ID" value="TWU44100.1"/>
    <property type="molecule type" value="Genomic_DNA"/>
</dbReference>
<reference evidence="1 2" key="1">
    <citation type="submission" date="2019-02" db="EMBL/GenBank/DDBJ databases">
        <title>Deep-cultivation of Planctomycetes and their phenomic and genomic characterization uncovers novel biology.</title>
        <authorList>
            <person name="Wiegand S."/>
            <person name="Jogler M."/>
            <person name="Boedeker C."/>
            <person name="Pinto D."/>
            <person name="Vollmers J."/>
            <person name="Rivas-Marin E."/>
            <person name="Kohn T."/>
            <person name="Peeters S.H."/>
            <person name="Heuer A."/>
            <person name="Rast P."/>
            <person name="Oberbeckmann S."/>
            <person name="Bunk B."/>
            <person name="Jeske O."/>
            <person name="Meyerdierks A."/>
            <person name="Storesund J.E."/>
            <person name="Kallscheuer N."/>
            <person name="Luecker S."/>
            <person name="Lage O.M."/>
            <person name="Pohl T."/>
            <person name="Merkel B.J."/>
            <person name="Hornburger P."/>
            <person name="Mueller R.-W."/>
            <person name="Bruemmer F."/>
            <person name="Labrenz M."/>
            <person name="Spormann A.M."/>
            <person name="Op Den Camp H."/>
            <person name="Overmann J."/>
            <person name="Amann R."/>
            <person name="Jetten M.S.M."/>
            <person name="Mascher T."/>
            <person name="Medema M.H."/>
            <person name="Devos D.P."/>
            <person name="Kaster A.-K."/>
            <person name="Ovreas L."/>
            <person name="Rohde M."/>
            <person name="Galperin M.Y."/>
            <person name="Jogler C."/>
        </authorList>
    </citation>
    <scope>NUCLEOTIDE SEQUENCE [LARGE SCALE GENOMIC DNA]</scope>
    <source>
        <strain evidence="1 2">Q31b</strain>
    </source>
</reference>
<sequence length="125" mass="13852">MESHGHMDLDESLRTRVLSASAATIDRLLRPIREKATGKKYIRPKKKIRAAIAVKTFSEWNDVAPGSLQVDYVAHCGGNLSGSFIQHEHDPVELLHRIRQTQAALVSLSSEGSHSSFFLCAFVPL</sequence>
<gene>
    <name evidence="1" type="ORF">Q31b_16350</name>
</gene>
<evidence type="ECO:0000313" key="2">
    <source>
        <dbReference type="Proteomes" id="UP000315471"/>
    </source>
</evidence>
<proteinExistence type="predicted"/>
<dbReference type="Proteomes" id="UP000315471">
    <property type="component" value="Unassembled WGS sequence"/>
</dbReference>
<name>A0A5C6E5G9_9BACT</name>
<keyword evidence="2" id="KW-1185">Reference proteome</keyword>
<evidence type="ECO:0000313" key="1">
    <source>
        <dbReference type="EMBL" id="TWU44100.1"/>
    </source>
</evidence>
<protein>
    <submittedName>
        <fullName evidence="1">Uncharacterized protein</fullName>
    </submittedName>
</protein>
<dbReference type="AlphaFoldDB" id="A0A5C6E5G9"/>
<accession>A0A5C6E5G9</accession>